<proteinExistence type="inferred from homology"/>
<dbReference type="Pfam" id="PF00731">
    <property type="entry name" value="AIRC"/>
    <property type="match status" value="1"/>
</dbReference>
<evidence type="ECO:0000256" key="5">
    <source>
        <dbReference type="PIRSR" id="PIRSR001338-1"/>
    </source>
</evidence>
<dbReference type="SUPFAM" id="SSF52255">
    <property type="entry name" value="N5-CAIR mutase (phosphoribosylaminoimidazole carboxylase, PurE)"/>
    <property type="match status" value="1"/>
</dbReference>
<evidence type="ECO:0000256" key="2">
    <source>
        <dbReference type="ARBA" id="ARBA00023235"/>
    </source>
</evidence>
<reference evidence="7" key="1">
    <citation type="submission" date="2023-03" db="EMBL/GenBank/DDBJ databases">
        <title>Selenobaculum gbiensis gen. nov. sp. nov., a new bacterium isolated from the gut microbiota of IBD patient.</title>
        <authorList>
            <person name="Yeo S."/>
            <person name="Park H."/>
            <person name="Huh C.S."/>
        </authorList>
    </citation>
    <scope>NUCLEOTIDE SEQUENCE</scope>
    <source>
        <strain evidence="7">ICN-92133</strain>
    </source>
</reference>
<comment type="function">
    <text evidence="3 4">Catalyzes the conversion of N5-carboxyaminoimidazole ribonucleotide (N5-CAIR) to 4-carboxy-5-aminoimidazole ribonucleotide (CAIR).</text>
</comment>
<dbReference type="AlphaFoldDB" id="A0A9Y2ETG0"/>
<dbReference type="Gene3D" id="3.40.50.1970">
    <property type="match status" value="1"/>
</dbReference>
<dbReference type="PIRSF" id="PIRSF001338">
    <property type="entry name" value="AIR_carboxylase"/>
    <property type="match status" value="1"/>
</dbReference>
<comment type="catalytic activity">
    <reaction evidence="3 4">
        <text>5-carboxyamino-1-(5-phospho-D-ribosyl)imidazole + H(+) = 5-amino-1-(5-phospho-D-ribosyl)imidazole-4-carboxylate</text>
        <dbReference type="Rhea" id="RHEA:13193"/>
        <dbReference type="ChEBI" id="CHEBI:15378"/>
        <dbReference type="ChEBI" id="CHEBI:58730"/>
        <dbReference type="ChEBI" id="CHEBI:77657"/>
        <dbReference type="EC" id="5.4.99.18"/>
    </reaction>
</comment>
<accession>A0A9Y2ETG0</accession>
<feature type="binding site" evidence="3 5">
    <location>
        <position position="40"/>
    </location>
    <ligand>
        <name>substrate</name>
    </ligand>
</feature>
<dbReference type="PANTHER" id="PTHR23046">
    <property type="entry name" value="PHOSPHORIBOSYLAMINOIMIDAZOLE CARBOXYLASE CATALYTIC SUBUNIT"/>
    <property type="match status" value="1"/>
</dbReference>
<dbReference type="HAMAP" id="MF_01929">
    <property type="entry name" value="PurE_classI"/>
    <property type="match status" value="1"/>
</dbReference>
<dbReference type="EMBL" id="CP120678">
    <property type="protein sequence ID" value="WIW71536.1"/>
    <property type="molecule type" value="Genomic_DNA"/>
</dbReference>
<keyword evidence="1 3" id="KW-0658">Purine biosynthesis</keyword>
<evidence type="ECO:0000259" key="6">
    <source>
        <dbReference type="SMART" id="SM01001"/>
    </source>
</evidence>
<dbReference type="InterPro" id="IPR024694">
    <property type="entry name" value="PurE_prokaryotes"/>
</dbReference>
<dbReference type="SMART" id="SM01001">
    <property type="entry name" value="AIRC"/>
    <property type="match status" value="1"/>
</dbReference>
<evidence type="ECO:0000313" key="8">
    <source>
        <dbReference type="Proteomes" id="UP001243623"/>
    </source>
</evidence>
<dbReference type="InterPro" id="IPR000031">
    <property type="entry name" value="PurE_dom"/>
</dbReference>
<gene>
    <name evidence="3 7" type="primary">purE</name>
    <name evidence="7" type="ORF">P3F81_04320</name>
</gene>
<feature type="binding site" evidence="3 5">
    <location>
        <position position="13"/>
    </location>
    <ligand>
        <name>substrate</name>
    </ligand>
</feature>
<dbReference type="GO" id="GO:0006189">
    <property type="term" value="P:'de novo' IMP biosynthetic process"/>
    <property type="evidence" value="ECO:0007669"/>
    <property type="project" value="UniProtKB-UniRule"/>
</dbReference>
<feature type="domain" description="PurE" evidence="6">
    <location>
        <begin position="2"/>
        <end position="151"/>
    </location>
</feature>
<comment type="pathway">
    <text evidence="3 4">Purine metabolism; IMP biosynthesis via de novo pathway; 5-amino-1-(5-phospho-D-ribosyl)imidazole-4-carboxylate from 5-amino-1-(5-phospho-D-ribosyl)imidazole (N5-CAIR route): step 2/2.</text>
</comment>
<comment type="similarity">
    <text evidence="3">Belongs to the AIR carboxylase family. Class I subfamily.</text>
</comment>
<evidence type="ECO:0000313" key="7">
    <source>
        <dbReference type="EMBL" id="WIW71536.1"/>
    </source>
</evidence>
<feature type="binding site" evidence="3 5">
    <location>
        <position position="10"/>
    </location>
    <ligand>
        <name>substrate</name>
    </ligand>
</feature>
<dbReference type="KEGG" id="sgbi:P3F81_04320"/>
<protein>
    <recommendedName>
        <fullName evidence="3 4">N5-carboxyaminoimidazole ribonucleotide mutase</fullName>
        <shortName evidence="3 4">N5-CAIR mutase</shortName>
        <ecNumber evidence="3 4">5.4.99.18</ecNumber>
    </recommendedName>
    <alternativeName>
        <fullName evidence="3">5-(carboxyamino)imidazole ribonucleotide mutase</fullName>
    </alternativeName>
</protein>
<dbReference type="RefSeq" id="WP_147667924.1">
    <property type="nucleotide sequence ID" value="NZ_CP120678.1"/>
</dbReference>
<dbReference type="EC" id="5.4.99.18" evidence="3 4"/>
<sequence length="162" mass="16693">MKKVAIVMGSDSDWPILKTAADLLNDFGIEYEVVVASAHRTPAKVHDFVTSAPEKGIGVFISAAGAAAHLGGVIASLTTLPVIGVPINATPLNGMDALLSTVQMPSGIPVASMAVNGAKNAAIFAAQILAVSNPSLQEKLIAHRKQMAEEVEKKAAKVAESL</sequence>
<dbReference type="Proteomes" id="UP001243623">
    <property type="component" value="Chromosome"/>
</dbReference>
<dbReference type="NCBIfam" id="TIGR01162">
    <property type="entry name" value="purE"/>
    <property type="match status" value="1"/>
</dbReference>
<keyword evidence="7" id="KW-0456">Lyase</keyword>
<evidence type="ECO:0000256" key="3">
    <source>
        <dbReference type="HAMAP-Rule" id="MF_01929"/>
    </source>
</evidence>
<keyword evidence="2 3" id="KW-0413">Isomerase</keyword>
<evidence type="ECO:0000256" key="4">
    <source>
        <dbReference type="PIRNR" id="PIRNR001338"/>
    </source>
</evidence>
<dbReference type="GO" id="GO:0016829">
    <property type="term" value="F:lyase activity"/>
    <property type="evidence" value="ECO:0007669"/>
    <property type="project" value="UniProtKB-KW"/>
</dbReference>
<organism evidence="7 8">
    <name type="scientific">Selenobaculum gibii</name>
    <dbReference type="NCBI Taxonomy" id="3054208"/>
    <lineage>
        <taxon>Bacteria</taxon>
        <taxon>Bacillati</taxon>
        <taxon>Bacillota</taxon>
        <taxon>Negativicutes</taxon>
        <taxon>Selenomonadales</taxon>
        <taxon>Selenomonadaceae</taxon>
        <taxon>Selenobaculum</taxon>
    </lineage>
</organism>
<name>A0A9Y2ETG0_9FIRM</name>
<keyword evidence="8" id="KW-1185">Reference proteome</keyword>
<dbReference type="InterPro" id="IPR033747">
    <property type="entry name" value="PurE_ClassI"/>
</dbReference>
<dbReference type="PANTHER" id="PTHR23046:SF2">
    <property type="entry name" value="PHOSPHORIBOSYLAMINOIMIDAZOLE CARBOXYLASE"/>
    <property type="match status" value="1"/>
</dbReference>
<evidence type="ECO:0000256" key="1">
    <source>
        <dbReference type="ARBA" id="ARBA00022755"/>
    </source>
</evidence>
<dbReference type="GO" id="GO:0034023">
    <property type="term" value="F:5-(carboxyamino)imidazole ribonucleotide mutase activity"/>
    <property type="evidence" value="ECO:0007669"/>
    <property type="project" value="UniProtKB-UniRule"/>
</dbReference>